<evidence type="ECO:0000313" key="1">
    <source>
        <dbReference type="EMBL" id="KKL03967.1"/>
    </source>
</evidence>
<sequence length="44" mass="4699">MDCLEAVKLVKASANQTGGHFAMAFKVTKVKGEEAEYTAIEPKG</sequence>
<gene>
    <name evidence="1" type="ORF">LCGC14_2620800</name>
</gene>
<protein>
    <submittedName>
        <fullName evidence="1">Uncharacterized protein</fullName>
    </submittedName>
</protein>
<dbReference type="EMBL" id="LAZR01044720">
    <property type="protein sequence ID" value="KKL03967.1"/>
    <property type="molecule type" value="Genomic_DNA"/>
</dbReference>
<dbReference type="AlphaFoldDB" id="A0A0F9AQQ5"/>
<comment type="caution">
    <text evidence="1">The sequence shown here is derived from an EMBL/GenBank/DDBJ whole genome shotgun (WGS) entry which is preliminary data.</text>
</comment>
<accession>A0A0F9AQQ5</accession>
<organism evidence="1">
    <name type="scientific">marine sediment metagenome</name>
    <dbReference type="NCBI Taxonomy" id="412755"/>
    <lineage>
        <taxon>unclassified sequences</taxon>
        <taxon>metagenomes</taxon>
        <taxon>ecological metagenomes</taxon>
    </lineage>
</organism>
<reference evidence="1" key="1">
    <citation type="journal article" date="2015" name="Nature">
        <title>Complex archaea that bridge the gap between prokaryotes and eukaryotes.</title>
        <authorList>
            <person name="Spang A."/>
            <person name="Saw J.H."/>
            <person name="Jorgensen S.L."/>
            <person name="Zaremba-Niedzwiedzka K."/>
            <person name="Martijn J."/>
            <person name="Lind A.E."/>
            <person name="van Eijk R."/>
            <person name="Schleper C."/>
            <person name="Guy L."/>
            <person name="Ettema T.J."/>
        </authorList>
    </citation>
    <scope>NUCLEOTIDE SEQUENCE</scope>
</reference>
<proteinExistence type="predicted"/>
<name>A0A0F9AQQ5_9ZZZZ</name>